<organism evidence="1 2">
    <name type="scientific">Boeremia exigua</name>
    <dbReference type="NCBI Taxonomy" id="749465"/>
    <lineage>
        <taxon>Eukaryota</taxon>
        <taxon>Fungi</taxon>
        <taxon>Dikarya</taxon>
        <taxon>Ascomycota</taxon>
        <taxon>Pezizomycotina</taxon>
        <taxon>Dothideomycetes</taxon>
        <taxon>Pleosporomycetidae</taxon>
        <taxon>Pleosporales</taxon>
        <taxon>Pleosporineae</taxon>
        <taxon>Didymellaceae</taxon>
        <taxon>Boeremia</taxon>
    </lineage>
</organism>
<comment type="caution">
    <text evidence="1">The sequence shown here is derived from an EMBL/GenBank/DDBJ whole genome shotgun (WGS) entry which is preliminary data.</text>
</comment>
<accession>A0ACC2HXS4</accession>
<evidence type="ECO:0000313" key="2">
    <source>
        <dbReference type="Proteomes" id="UP001153331"/>
    </source>
</evidence>
<dbReference type="Proteomes" id="UP001153331">
    <property type="component" value="Unassembled WGS sequence"/>
</dbReference>
<evidence type="ECO:0000313" key="1">
    <source>
        <dbReference type="EMBL" id="KAJ8107739.1"/>
    </source>
</evidence>
<dbReference type="EMBL" id="JAPHNI010000867">
    <property type="protein sequence ID" value="KAJ8107739.1"/>
    <property type="molecule type" value="Genomic_DNA"/>
</dbReference>
<keyword evidence="2" id="KW-1185">Reference proteome</keyword>
<name>A0ACC2HXS4_9PLEO</name>
<protein>
    <submittedName>
        <fullName evidence="1">Uncharacterized protein</fullName>
    </submittedName>
</protein>
<gene>
    <name evidence="1" type="ORF">OPT61_g8660</name>
</gene>
<sequence>MSDPWEAAEQTREWHEDVYRGQRDAHRDLRGIEAWVRRHIGVTGLREYVGASTLLIPVGIYTRSKLEWLNDNLTNSIQIDSRLPQAKKLQQWVDKQHTSTLFSWLLSFEKLELSRESRTCDEEDKAILTTDRSQLFVFQGKPFILSQGHHCLKVRVFWGSEKPILALLAAVTESETLVNEAPLIISTVWHNDTERGEAVRRPLSLIDMEMGSKKWLLDDLKKRGYLLYGPPGTGKTSLAQAITSDYDLELFEVKLGRMTDSRLQRAFKTLPSRCVVLFEDIDAAGIGREDLLKAKTASKEAAKQVKEPHSGWALKGGDEYEDDPEEYCRKNNIKIGPEQSFVTLSGLLNVLDGPGAKEGRIVILTTNSPRTLDKAITRKGRVDRILYLGYTSPESAVCTFKRMFGTDLTFHVPEDELDRLAKRFARKIPRDMFTPCEISDYCRDHRGEPGKAIREFGKFVEDRILGKGDYLYDIKDSVEDKVVEVENDLDVGNRSQFLHPLPSDNPDTDSDGDDEAYSTFGDLVESQVSELNSGSSTPYKVAGSPGSPSSVTEDVILRSTREEDLMSGDGWFSPDWAFVGWPGL</sequence>
<proteinExistence type="predicted"/>
<reference evidence="1" key="1">
    <citation type="submission" date="2022-11" db="EMBL/GenBank/DDBJ databases">
        <title>Genome Sequence of Boeremia exigua.</title>
        <authorList>
            <person name="Buettner E."/>
        </authorList>
    </citation>
    <scope>NUCLEOTIDE SEQUENCE</scope>
    <source>
        <strain evidence="1">CU02</strain>
    </source>
</reference>